<keyword evidence="8" id="KW-1185">Reference proteome</keyword>
<dbReference type="PANTHER" id="PTHR23240:SF31">
    <property type="entry name" value="DNA REPAIR METALLO-BETA-LACTAMASE FAMILY PROTEIN"/>
    <property type="match status" value="1"/>
</dbReference>
<protein>
    <recommendedName>
        <fullName evidence="6">DNA repair metallo-beta-lactamase domain-containing protein</fullName>
    </recommendedName>
</protein>
<dbReference type="GO" id="GO:0036297">
    <property type="term" value="P:interstrand cross-link repair"/>
    <property type="evidence" value="ECO:0007669"/>
    <property type="project" value="TreeGrafter"/>
</dbReference>
<gene>
    <name evidence="7" type="ORF">RGQ29_003023</name>
</gene>
<dbReference type="Gene3D" id="3.40.50.12650">
    <property type="match status" value="1"/>
</dbReference>
<keyword evidence="5" id="KW-0539">Nucleus</keyword>
<dbReference type="GO" id="GO:0003684">
    <property type="term" value="F:damaged DNA binding"/>
    <property type="evidence" value="ECO:0007669"/>
    <property type="project" value="TreeGrafter"/>
</dbReference>
<reference evidence="7 8" key="1">
    <citation type="journal article" date="2023" name="G3 (Bethesda)">
        <title>A haplotype-resolved chromosome-scale genome for Quercus rubra L. provides insights into the genetics of adaptive traits for red oak species.</title>
        <authorList>
            <person name="Kapoor B."/>
            <person name="Jenkins J."/>
            <person name="Schmutz J."/>
            <person name="Zhebentyayeva T."/>
            <person name="Kuelheim C."/>
            <person name="Coggeshall M."/>
            <person name="Heim C."/>
            <person name="Lasky J.R."/>
            <person name="Leites L."/>
            <person name="Islam-Faridi N."/>
            <person name="Romero-Severson J."/>
            <person name="DeLeo V.L."/>
            <person name="Lucas S.M."/>
            <person name="Lazic D."/>
            <person name="Gailing O."/>
            <person name="Carlson J."/>
            <person name="Staton M."/>
        </authorList>
    </citation>
    <scope>NUCLEOTIDE SEQUENCE [LARGE SCALE GENOMIC DNA]</scope>
    <source>
        <strain evidence="7">Pseudo-F2</strain>
    </source>
</reference>
<evidence type="ECO:0000256" key="4">
    <source>
        <dbReference type="ARBA" id="ARBA00023204"/>
    </source>
</evidence>
<dbReference type="Gene3D" id="3.60.15.10">
    <property type="entry name" value="Ribonuclease Z/Hydroxyacylglutathione hydrolase-like"/>
    <property type="match status" value="1"/>
</dbReference>
<dbReference type="PANTHER" id="PTHR23240">
    <property type="entry name" value="DNA CROSS-LINK REPAIR PROTEIN PSO2/SNM1-RELATED"/>
    <property type="match status" value="1"/>
</dbReference>
<evidence type="ECO:0000256" key="2">
    <source>
        <dbReference type="ARBA" id="ARBA00010304"/>
    </source>
</evidence>
<dbReference type="GO" id="GO:0006303">
    <property type="term" value="P:double-strand break repair via nonhomologous end joining"/>
    <property type="evidence" value="ECO:0007669"/>
    <property type="project" value="TreeGrafter"/>
</dbReference>
<comment type="subcellular location">
    <subcellularLocation>
        <location evidence="1">Nucleus</location>
    </subcellularLocation>
</comment>
<keyword evidence="3" id="KW-0227">DNA damage</keyword>
<dbReference type="InterPro" id="IPR036866">
    <property type="entry name" value="RibonucZ/Hydroxyglut_hydro"/>
</dbReference>
<dbReference type="InterPro" id="IPR011084">
    <property type="entry name" value="DRMBL"/>
</dbReference>
<evidence type="ECO:0000313" key="7">
    <source>
        <dbReference type="EMBL" id="KAK4567007.1"/>
    </source>
</evidence>
<sequence length="612" mass="68866">MNGLGRLPLSSSVYKNISPQLGKLLFSFPLILSFYKNSVRKTFSQYYSFFSLSNPFLPTQISSRKMPIEMPKGLPFSVDTWTSSSKRKRHHFLTHAHKDHSFGISSQCSFPVYSTLLTKTLVLQHYPQLDDSLFVEIEIGQSVVVDDPDGAFTVTAFDANHCPGAVMFLFEGNFGNILHTGDCRLTAECVQSLPKKFVGKKGKVPRCQLDYVFLDCTFGRFRQNLPSKHSAIQQVINCIWKHPDAPVVYLTCDLLGQEEILANVSQTFGSKIYVDKASNPECFQALTLTFPDIISEDSSSRFQVLDGFPKLYERAKAKFLEAQAHCQPAPLIIRPSAQWYACEEEFSENERQRKLRMNEAVRDQFGVWHVCYSIHSSKEELEWALQLLVPKWVVSTTPSCRAMELDFVKKHCFGNQVAPNDPIWKLLDIATEGSPDVDVSIKGVSGSPMVEEHTQTYAQPQFEPVKVSTGLKGLIKLSPPSKKVTLFGRARLGLKDFSFSPEGPIVASIINSPPQISANKVEEFSFQEEAEVKCHKSKSKIVIADIEVQCLKSVDKETEVLNNASLTIGSSKSYSERLRKFYRTMNVPVPQPLPSLVELMKANKCAKRKFEL</sequence>
<accession>A0AAN7IDP0</accession>
<feature type="domain" description="DNA repair metallo-beta-lactamase" evidence="6">
    <location>
        <begin position="293"/>
        <end position="400"/>
    </location>
</feature>
<proteinExistence type="inferred from homology"/>
<evidence type="ECO:0000259" key="6">
    <source>
        <dbReference type="Pfam" id="PF07522"/>
    </source>
</evidence>
<dbReference type="SUPFAM" id="SSF56281">
    <property type="entry name" value="Metallo-hydrolase/oxidoreductase"/>
    <property type="match status" value="1"/>
</dbReference>
<dbReference type="Pfam" id="PF07522">
    <property type="entry name" value="DRMBL"/>
    <property type="match status" value="1"/>
</dbReference>
<evidence type="ECO:0000256" key="1">
    <source>
        <dbReference type="ARBA" id="ARBA00004123"/>
    </source>
</evidence>
<comment type="similarity">
    <text evidence="2">Belongs to the DNA repair metallo-beta-lactamase (DRMBL) family.</text>
</comment>
<dbReference type="EMBL" id="JAXUIC010000010">
    <property type="protein sequence ID" value="KAK4567007.1"/>
    <property type="molecule type" value="Genomic_DNA"/>
</dbReference>
<organism evidence="7 8">
    <name type="scientific">Quercus rubra</name>
    <name type="common">Northern red oak</name>
    <name type="synonym">Quercus borealis</name>
    <dbReference type="NCBI Taxonomy" id="3512"/>
    <lineage>
        <taxon>Eukaryota</taxon>
        <taxon>Viridiplantae</taxon>
        <taxon>Streptophyta</taxon>
        <taxon>Embryophyta</taxon>
        <taxon>Tracheophyta</taxon>
        <taxon>Spermatophyta</taxon>
        <taxon>Magnoliopsida</taxon>
        <taxon>eudicotyledons</taxon>
        <taxon>Gunneridae</taxon>
        <taxon>Pentapetalae</taxon>
        <taxon>rosids</taxon>
        <taxon>fabids</taxon>
        <taxon>Fagales</taxon>
        <taxon>Fagaceae</taxon>
        <taxon>Quercus</taxon>
    </lineage>
</organism>
<dbReference type="FunFam" id="3.60.15.10:FF:000039">
    <property type="entry name" value="DNA repair metallo-beta-lactamase family protein"/>
    <property type="match status" value="1"/>
</dbReference>
<keyword evidence="4" id="KW-0234">DNA repair</keyword>
<evidence type="ECO:0000256" key="3">
    <source>
        <dbReference type="ARBA" id="ARBA00022763"/>
    </source>
</evidence>
<dbReference type="AlphaFoldDB" id="A0AAN7IDP0"/>
<dbReference type="GO" id="GO:0035312">
    <property type="term" value="F:5'-3' DNA exonuclease activity"/>
    <property type="evidence" value="ECO:0007669"/>
    <property type="project" value="TreeGrafter"/>
</dbReference>
<evidence type="ECO:0000313" key="8">
    <source>
        <dbReference type="Proteomes" id="UP001324115"/>
    </source>
</evidence>
<dbReference type="GO" id="GO:0005634">
    <property type="term" value="C:nucleus"/>
    <property type="evidence" value="ECO:0007669"/>
    <property type="project" value="UniProtKB-SubCell"/>
</dbReference>
<name>A0AAN7IDP0_QUERU</name>
<comment type="caution">
    <text evidence="7">The sequence shown here is derived from an EMBL/GenBank/DDBJ whole genome shotgun (WGS) entry which is preliminary data.</text>
</comment>
<evidence type="ECO:0000256" key="5">
    <source>
        <dbReference type="ARBA" id="ARBA00023242"/>
    </source>
</evidence>
<dbReference type="Proteomes" id="UP001324115">
    <property type="component" value="Unassembled WGS sequence"/>
</dbReference>
<dbReference type="FunFam" id="3.40.50.12650:FF:000005">
    <property type="entry name" value="DNA repair metallo-beta-lactamase family protein"/>
    <property type="match status" value="1"/>
</dbReference>